<dbReference type="SMART" id="SM00369">
    <property type="entry name" value="LRR_TYP"/>
    <property type="match status" value="6"/>
</dbReference>
<gene>
    <name evidence="8" type="ORF">PCOR1329_LOCUS44572</name>
</gene>
<organism evidence="8 9">
    <name type="scientific">Prorocentrum cordatum</name>
    <dbReference type="NCBI Taxonomy" id="2364126"/>
    <lineage>
        <taxon>Eukaryota</taxon>
        <taxon>Sar</taxon>
        <taxon>Alveolata</taxon>
        <taxon>Dinophyceae</taxon>
        <taxon>Prorocentrales</taxon>
        <taxon>Prorocentraceae</taxon>
        <taxon>Prorocentrum</taxon>
    </lineage>
</organism>
<evidence type="ECO:0000256" key="1">
    <source>
        <dbReference type="ARBA" id="ARBA00022450"/>
    </source>
</evidence>
<keyword evidence="4" id="KW-0677">Repeat</keyword>
<evidence type="ECO:0000259" key="6">
    <source>
        <dbReference type="Pfam" id="PF00550"/>
    </source>
</evidence>
<sequence>MCSILDSRGGLGRHQNFFEAGLHSVSIARARRLITRDLGAVPAAAFFQHASVARLAAFVAALRREEGGGPPLPCAGAATGSPPPAAAEPASCSAAEACADDVGRALSRARLLLRFGPAGAAAEAARCCDGGLARWRGGASHLGPSCVEAARQLCLLGALLRGAEGPPGAPLAEDGRDEADEAAAELLGEALGLCSQAGAHAESAEQASVLAVWALVRSRGDGRPWRVQAAVARLVAASQAALHRLSLGWGREAGQLRMDPAWPHSRDAGCCPSWPSSLGLAPGARWAERLLKLQLDELGLGTVPGELCGLLVGLRELDLSHNVLTRLPPLAQLQALRSLRLAGNRLSYLPHDVEELPVLRCLSVAANHFHNPLGEAANCRHLCEFDGSVQVPAGSGLSDEARQRSRRGRCAAPRSGSLETLDCSFTGLSEGPRVEIGCGGSLKYYLCIGNALEKVPDLQHCKGLTSLSLGQNLIRAVPAKFLDGLPELRWLTLEANRLSKLPAAIGKLRFLRNLFLQGNRLQELPEELGCCTQLRVLEVQHNDLRALPRTLSGLRSLQFLYAHANELDDADAIVGALSAIPSLKIVGLGGNRLQLSCETPPDVLLPGVRLGIGWNAAGPTAPPQDGCPLSEVLSSTDFHFDGARRCGTPGLALVVCFAAQGAPTAQWVGQVQACRSSLLEVDALYVCDPANAWYLQDPTRSWRGASYFLERLRGYLAPYGSRVLMLGSSMGATACVLFAELAGLVLAFSPQIELRCGQGRWLPEAVLGHFEARVARSLAACRGRVVLHVGRRHHFDSLAARRLLATAPCVRIAYHDTEQHNTSKYPEGRRGLLTATVKMAVSQLVAAGCPSEPPAPS</sequence>
<dbReference type="Proteomes" id="UP001189429">
    <property type="component" value="Unassembled WGS sequence"/>
</dbReference>
<dbReference type="SUPFAM" id="SSF52058">
    <property type="entry name" value="L domain-like"/>
    <property type="match status" value="1"/>
</dbReference>
<evidence type="ECO:0000313" key="8">
    <source>
        <dbReference type="EMBL" id="CAK0852928.1"/>
    </source>
</evidence>
<reference evidence="8" key="1">
    <citation type="submission" date="2023-10" db="EMBL/GenBank/DDBJ databases">
        <authorList>
            <person name="Chen Y."/>
            <person name="Shah S."/>
            <person name="Dougan E. K."/>
            <person name="Thang M."/>
            <person name="Chan C."/>
        </authorList>
    </citation>
    <scope>NUCLEOTIDE SEQUENCE [LARGE SCALE GENOMIC DNA]</scope>
</reference>
<feature type="domain" description="Carrier" evidence="6">
    <location>
        <begin position="10"/>
        <end position="59"/>
    </location>
</feature>
<dbReference type="SMART" id="SM00364">
    <property type="entry name" value="LRR_BAC"/>
    <property type="match status" value="5"/>
</dbReference>
<protein>
    <recommendedName>
        <fullName evidence="10">Carrier domain-containing protein</fullName>
    </recommendedName>
</protein>
<keyword evidence="2" id="KW-0597">Phosphoprotein</keyword>
<dbReference type="InterPro" id="IPR003591">
    <property type="entry name" value="Leu-rich_rpt_typical-subtyp"/>
</dbReference>
<dbReference type="Pfam" id="PF12799">
    <property type="entry name" value="LRR_4"/>
    <property type="match status" value="1"/>
</dbReference>
<comment type="caution">
    <text evidence="8">The sequence shown here is derived from an EMBL/GenBank/DDBJ whole genome shotgun (WGS) entry which is preliminary data.</text>
</comment>
<proteinExistence type="predicted"/>
<accession>A0ABN9U294</accession>
<evidence type="ECO:0000259" key="7">
    <source>
        <dbReference type="Pfam" id="PF23598"/>
    </source>
</evidence>
<keyword evidence="9" id="KW-1185">Reference proteome</keyword>
<keyword evidence="1" id="KW-0596">Phosphopantetheine</keyword>
<dbReference type="InterPro" id="IPR001611">
    <property type="entry name" value="Leu-rich_rpt"/>
</dbReference>
<dbReference type="Pfam" id="PF23598">
    <property type="entry name" value="LRR_14"/>
    <property type="match status" value="1"/>
</dbReference>
<dbReference type="PANTHER" id="PTHR48051">
    <property type="match status" value="1"/>
</dbReference>
<dbReference type="InterPro" id="IPR009081">
    <property type="entry name" value="PP-bd_ACP"/>
</dbReference>
<dbReference type="Gene3D" id="3.80.10.10">
    <property type="entry name" value="Ribonuclease Inhibitor"/>
    <property type="match status" value="2"/>
</dbReference>
<dbReference type="Gene3D" id="1.10.1200.10">
    <property type="entry name" value="ACP-like"/>
    <property type="match status" value="1"/>
</dbReference>
<dbReference type="InterPro" id="IPR032675">
    <property type="entry name" value="LRR_dom_sf"/>
</dbReference>
<evidence type="ECO:0000256" key="5">
    <source>
        <dbReference type="SAM" id="MobiDB-lite"/>
    </source>
</evidence>
<dbReference type="EMBL" id="CAUYUJ010015358">
    <property type="protein sequence ID" value="CAK0852928.1"/>
    <property type="molecule type" value="Genomic_DNA"/>
</dbReference>
<dbReference type="InterPro" id="IPR050216">
    <property type="entry name" value="LRR_domain-containing"/>
</dbReference>
<feature type="region of interest" description="Disordered" evidence="5">
    <location>
        <begin position="394"/>
        <end position="415"/>
    </location>
</feature>
<feature type="domain" description="Disease resistance R13L4/SHOC-2-like LRR" evidence="7">
    <location>
        <begin position="448"/>
        <end position="587"/>
    </location>
</feature>
<dbReference type="SUPFAM" id="SSF47336">
    <property type="entry name" value="ACP-like"/>
    <property type="match status" value="1"/>
</dbReference>
<evidence type="ECO:0008006" key="10">
    <source>
        <dbReference type="Google" id="ProtNLM"/>
    </source>
</evidence>
<dbReference type="InterPro" id="IPR025875">
    <property type="entry name" value="Leu-rich_rpt_4"/>
</dbReference>
<evidence type="ECO:0000313" key="9">
    <source>
        <dbReference type="Proteomes" id="UP001189429"/>
    </source>
</evidence>
<dbReference type="InterPro" id="IPR006162">
    <property type="entry name" value="Ppantetheine_attach_site"/>
</dbReference>
<evidence type="ECO:0000256" key="3">
    <source>
        <dbReference type="ARBA" id="ARBA00022614"/>
    </source>
</evidence>
<dbReference type="PROSITE" id="PS00012">
    <property type="entry name" value="PHOSPHOPANTETHEINE"/>
    <property type="match status" value="1"/>
</dbReference>
<keyword evidence="3" id="KW-0433">Leucine-rich repeat</keyword>
<evidence type="ECO:0000256" key="2">
    <source>
        <dbReference type="ARBA" id="ARBA00022553"/>
    </source>
</evidence>
<dbReference type="InterPro" id="IPR036736">
    <property type="entry name" value="ACP-like_sf"/>
</dbReference>
<evidence type="ECO:0000256" key="4">
    <source>
        <dbReference type="ARBA" id="ARBA00022737"/>
    </source>
</evidence>
<dbReference type="Pfam" id="PF00550">
    <property type="entry name" value="PP-binding"/>
    <property type="match status" value="1"/>
</dbReference>
<name>A0ABN9U294_9DINO</name>
<dbReference type="PANTHER" id="PTHR48051:SF1">
    <property type="entry name" value="RAS SUPPRESSOR PROTEIN 1"/>
    <property type="match status" value="1"/>
</dbReference>
<dbReference type="InterPro" id="IPR055414">
    <property type="entry name" value="LRR_R13L4/SHOC2-like"/>
</dbReference>
<dbReference type="PROSITE" id="PS51450">
    <property type="entry name" value="LRR"/>
    <property type="match status" value="2"/>
</dbReference>